<reference evidence="1 2" key="1">
    <citation type="submission" date="2024-05" db="EMBL/GenBank/DDBJ databases">
        <title>Genome sequencing and assembly of Indian major carp, Cirrhinus mrigala (Hamilton, 1822).</title>
        <authorList>
            <person name="Mohindra V."/>
            <person name="Chowdhury L.M."/>
            <person name="Lal K."/>
            <person name="Jena J.K."/>
        </authorList>
    </citation>
    <scope>NUCLEOTIDE SEQUENCE [LARGE SCALE GENOMIC DNA]</scope>
    <source>
        <strain evidence="1">CM1030</strain>
        <tissue evidence="1">Blood</tissue>
    </source>
</reference>
<proteinExistence type="predicted"/>
<comment type="caution">
    <text evidence="1">The sequence shown here is derived from an EMBL/GenBank/DDBJ whole genome shotgun (WGS) entry which is preliminary data.</text>
</comment>
<sequence length="66" mass="7656">MPELAVMELGRQLCGKMKKQRKAEMTVPTLMKGLEIHFYLPDTHQLEYFKDCHTAEDLCVEAAKRC</sequence>
<feature type="non-terminal residue" evidence="1">
    <location>
        <position position="66"/>
    </location>
</feature>
<dbReference type="EMBL" id="JAMKFB020000006">
    <property type="protein sequence ID" value="KAL0191156.1"/>
    <property type="molecule type" value="Genomic_DNA"/>
</dbReference>
<evidence type="ECO:0000313" key="1">
    <source>
        <dbReference type="EMBL" id="KAL0191156.1"/>
    </source>
</evidence>
<keyword evidence="2" id="KW-1185">Reference proteome</keyword>
<dbReference type="Proteomes" id="UP001529510">
    <property type="component" value="Unassembled WGS sequence"/>
</dbReference>
<accession>A0ABD0QY37</accession>
<protein>
    <submittedName>
        <fullName evidence="1">Uncharacterized protein</fullName>
    </submittedName>
</protein>
<dbReference type="AlphaFoldDB" id="A0ABD0QY37"/>
<name>A0ABD0QY37_CIRMR</name>
<organism evidence="1 2">
    <name type="scientific">Cirrhinus mrigala</name>
    <name type="common">Mrigala</name>
    <dbReference type="NCBI Taxonomy" id="683832"/>
    <lineage>
        <taxon>Eukaryota</taxon>
        <taxon>Metazoa</taxon>
        <taxon>Chordata</taxon>
        <taxon>Craniata</taxon>
        <taxon>Vertebrata</taxon>
        <taxon>Euteleostomi</taxon>
        <taxon>Actinopterygii</taxon>
        <taxon>Neopterygii</taxon>
        <taxon>Teleostei</taxon>
        <taxon>Ostariophysi</taxon>
        <taxon>Cypriniformes</taxon>
        <taxon>Cyprinidae</taxon>
        <taxon>Labeoninae</taxon>
        <taxon>Labeonini</taxon>
        <taxon>Cirrhinus</taxon>
    </lineage>
</organism>
<evidence type="ECO:0000313" key="2">
    <source>
        <dbReference type="Proteomes" id="UP001529510"/>
    </source>
</evidence>
<gene>
    <name evidence="1" type="ORF">M9458_013854</name>
</gene>